<dbReference type="PIRSF" id="PIRSF000126">
    <property type="entry name" value="11-beta-HSD1"/>
    <property type="match status" value="1"/>
</dbReference>
<dbReference type="InterPro" id="IPR020904">
    <property type="entry name" value="Sc_DH/Rdtase_CS"/>
</dbReference>
<sequence length="310" mass="34113">MGIERSQYWIIASSIGLAITIPLIFYKILKGIYLHRSYNGLSGKVVVITGASSGLGERLAHEFYKRGCQLVLCARRKDELDRVRTDLLKTYPTVPTHHPIIMPMDLSDINSLPTVVNKILELTDHIDILVNNGGISHRGKVVETKPDVDIKIMLVNYFGAAALTKAILPSMIKRSSGHIVQVSSIQGLIGIPMRSAYAASKHAMQAFSDSLRAEVAEHNIHVTVVSPGYIKTQLSLNAVTGSGSSYGKLDKTTDQGATPEEVAEKIVKVVVQKKKEAVIAAFIPKIGVFLRYYCPSLFFYVMARRAKAEY</sequence>
<dbReference type="InterPro" id="IPR002347">
    <property type="entry name" value="SDR_fam"/>
</dbReference>
<dbReference type="Proteomes" id="UP001458880">
    <property type="component" value="Unassembled WGS sequence"/>
</dbReference>
<reference evidence="6 7" key="1">
    <citation type="journal article" date="2024" name="BMC Genomics">
        <title>De novo assembly and annotation of Popillia japonica's genome with initial clues to its potential as an invasive pest.</title>
        <authorList>
            <person name="Cucini C."/>
            <person name="Boschi S."/>
            <person name="Funari R."/>
            <person name="Cardaioli E."/>
            <person name="Iannotti N."/>
            <person name="Marturano G."/>
            <person name="Paoli F."/>
            <person name="Bruttini M."/>
            <person name="Carapelli A."/>
            <person name="Frati F."/>
            <person name="Nardi F."/>
        </authorList>
    </citation>
    <scope>NUCLEOTIDE SEQUENCE [LARGE SCALE GENOMIC DNA]</scope>
    <source>
        <strain evidence="6">DMR45628</strain>
    </source>
</reference>
<dbReference type="Pfam" id="PF00106">
    <property type="entry name" value="adh_short"/>
    <property type="match status" value="1"/>
</dbReference>
<dbReference type="EMBL" id="JASPKY010000080">
    <property type="protein sequence ID" value="KAK9738983.1"/>
    <property type="molecule type" value="Genomic_DNA"/>
</dbReference>
<comment type="function">
    <text evidence="3">Putative oxidoreductase.</text>
</comment>
<evidence type="ECO:0000256" key="5">
    <source>
        <dbReference type="SAM" id="Phobius"/>
    </source>
</evidence>
<dbReference type="Gene3D" id="3.40.50.720">
    <property type="entry name" value="NAD(P)-binding Rossmann-like Domain"/>
    <property type="match status" value="1"/>
</dbReference>
<dbReference type="InterPro" id="IPR036291">
    <property type="entry name" value="NAD(P)-bd_dom_sf"/>
</dbReference>
<dbReference type="PANTHER" id="PTHR44196">
    <property type="entry name" value="DEHYDROGENASE/REDUCTASE SDR FAMILY MEMBER 7B"/>
    <property type="match status" value="1"/>
</dbReference>
<evidence type="ECO:0000256" key="3">
    <source>
        <dbReference type="ARBA" id="ARBA00037096"/>
    </source>
</evidence>
<proteinExistence type="inferred from homology"/>
<evidence type="ECO:0000256" key="1">
    <source>
        <dbReference type="ARBA" id="ARBA00006484"/>
    </source>
</evidence>
<keyword evidence="5" id="KW-0812">Transmembrane</keyword>
<protein>
    <submittedName>
        <fullName evidence="6">Short chain dehydrogenase</fullName>
    </submittedName>
</protein>
<accession>A0AAW1LZK1</accession>
<dbReference type="PANTHER" id="PTHR44196:SF1">
    <property type="entry name" value="DEHYDROGENASE_REDUCTASE SDR FAMILY MEMBER 7B"/>
    <property type="match status" value="1"/>
</dbReference>
<evidence type="ECO:0000313" key="7">
    <source>
        <dbReference type="Proteomes" id="UP001458880"/>
    </source>
</evidence>
<name>A0AAW1LZK1_POPJA</name>
<dbReference type="AlphaFoldDB" id="A0AAW1LZK1"/>
<gene>
    <name evidence="6" type="ORF">QE152_g9445</name>
</gene>
<dbReference type="SUPFAM" id="SSF51735">
    <property type="entry name" value="NAD(P)-binding Rossmann-fold domains"/>
    <property type="match status" value="1"/>
</dbReference>
<dbReference type="PRINTS" id="PR00081">
    <property type="entry name" value="GDHRDH"/>
</dbReference>
<keyword evidence="7" id="KW-1185">Reference proteome</keyword>
<dbReference type="NCBIfam" id="NF004825">
    <property type="entry name" value="PRK06181.1"/>
    <property type="match status" value="1"/>
</dbReference>
<dbReference type="CDD" id="cd05332">
    <property type="entry name" value="11beta-HSD1_like_SDR_c"/>
    <property type="match status" value="1"/>
</dbReference>
<evidence type="ECO:0000256" key="2">
    <source>
        <dbReference type="ARBA" id="ARBA00023002"/>
    </source>
</evidence>
<organism evidence="6 7">
    <name type="scientific">Popillia japonica</name>
    <name type="common">Japanese beetle</name>
    <dbReference type="NCBI Taxonomy" id="7064"/>
    <lineage>
        <taxon>Eukaryota</taxon>
        <taxon>Metazoa</taxon>
        <taxon>Ecdysozoa</taxon>
        <taxon>Arthropoda</taxon>
        <taxon>Hexapoda</taxon>
        <taxon>Insecta</taxon>
        <taxon>Pterygota</taxon>
        <taxon>Neoptera</taxon>
        <taxon>Endopterygota</taxon>
        <taxon>Coleoptera</taxon>
        <taxon>Polyphaga</taxon>
        <taxon>Scarabaeiformia</taxon>
        <taxon>Scarabaeidae</taxon>
        <taxon>Rutelinae</taxon>
        <taxon>Popillia</taxon>
    </lineage>
</organism>
<feature type="transmembrane region" description="Helical" evidence="5">
    <location>
        <begin position="6"/>
        <end position="26"/>
    </location>
</feature>
<keyword evidence="5" id="KW-1133">Transmembrane helix</keyword>
<comment type="caution">
    <text evidence="6">The sequence shown here is derived from an EMBL/GenBank/DDBJ whole genome shotgun (WGS) entry which is preliminary data.</text>
</comment>
<keyword evidence="5" id="KW-0472">Membrane</keyword>
<comment type="similarity">
    <text evidence="1 4">Belongs to the short-chain dehydrogenases/reductases (SDR) family.</text>
</comment>
<dbReference type="PROSITE" id="PS00061">
    <property type="entry name" value="ADH_SHORT"/>
    <property type="match status" value="1"/>
</dbReference>
<dbReference type="GO" id="GO:0016020">
    <property type="term" value="C:membrane"/>
    <property type="evidence" value="ECO:0007669"/>
    <property type="project" value="TreeGrafter"/>
</dbReference>
<keyword evidence="2" id="KW-0560">Oxidoreductase</keyword>
<evidence type="ECO:0000256" key="4">
    <source>
        <dbReference type="RuleBase" id="RU000363"/>
    </source>
</evidence>
<dbReference type="PRINTS" id="PR00080">
    <property type="entry name" value="SDRFAMILY"/>
</dbReference>
<dbReference type="GO" id="GO:0016491">
    <property type="term" value="F:oxidoreductase activity"/>
    <property type="evidence" value="ECO:0007669"/>
    <property type="project" value="UniProtKB-KW"/>
</dbReference>
<evidence type="ECO:0000313" key="6">
    <source>
        <dbReference type="EMBL" id="KAK9738983.1"/>
    </source>
</evidence>